<dbReference type="PANTHER" id="PTHR34220:SF7">
    <property type="entry name" value="SENSOR HISTIDINE KINASE YPDA"/>
    <property type="match status" value="1"/>
</dbReference>
<evidence type="ECO:0000259" key="4">
    <source>
        <dbReference type="Pfam" id="PF06580"/>
    </source>
</evidence>
<dbReference type="InterPro" id="IPR003594">
    <property type="entry name" value="HATPase_dom"/>
</dbReference>
<gene>
    <name evidence="5" type="ORF">ACFO3S_22250</name>
</gene>
<feature type="region of interest" description="Disordered" evidence="1">
    <location>
        <begin position="85"/>
        <end position="131"/>
    </location>
</feature>
<feature type="domain" description="Histidine kinase/HSP90-like ATPase" evidence="3">
    <location>
        <begin position="530"/>
        <end position="636"/>
    </location>
</feature>
<sequence length="643" mass="73119">MFKSMRTALFLTYSSIILIVFATFVLFFYSWSTQQLRGQTTSTLDSFGVSIQDQLVQQIEQLNRVSLNVMYSNLVKERFASYMSDRRPADGRPADPDASANNNSTSPEDAASGRPEADPVADAQQQRFRQNNDAKVLTDALTAIIGPSRLVEQIYLYSFNGRYYGTGFDNRERAYKPEEAPFIEQLLQGQPGKLISDPNLDLQLSKYYSSEAGKYSISLYRLLYDEYNVPIGAIEVKQYAHRILASAADFESNNPYNGHIYVLNRDGRIIYPFEHDSERNEAFRSLVASLDKGSDLHRNLPFTDPITSEKQLLSLHHSSSTGWTTILTTSESDLFRPLQKFTFQLFGTAFVLLALGIGLSFYAANKITFPIYRIRRAVRNFSFEHIGSNIIAQQKMNSGFIELDELHDAFQSMSERLKQSLDHLLLAEAQSLQAQLNALQSQMNPHFLYNTLANLQEMAEQRMNEPLIATIEHMSDFLRYITSKERQVPLRDELTHTINYLEINKMRFGERLTYRVSVPEELLSQTVPKLAVQPLVENSIKFGTSQAPPWRIDIIGSMTDTCWQVEVRDYGGGFEPDKLARLQARLSSLEKESSLPTLELNGMGLLNIYLRLNLIYGEHKIFEIRNHPTGGASVRIGGLLHKE</sequence>
<dbReference type="EC" id="2.7.13.3" evidence="5"/>
<accession>A0ABV9FIX5</accession>
<keyword evidence="5" id="KW-0808">Transferase</keyword>
<keyword evidence="5" id="KW-0418">Kinase</keyword>
<feature type="compositionally biased region" description="Basic and acidic residues" evidence="1">
    <location>
        <begin position="85"/>
        <end position="95"/>
    </location>
</feature>
<dbReference type="InterPro" id="IPR010559">
    <property type="entry name" value="Sig_transdc_His_kin_internal"/>
</dbReference>
<feature type="domain" description="Signal transduction histidine kinase internal region" evidence="4">
    <location>
        <begin position="434"/>
        <end position="512"/>
    </location>
</feature>
<dbReference type="Proteomes" id="UP001596028">
    <property type="component" value="Unassembled WGS sequence"/>
</dbReference>
<evidence type="ECO:0000313" key="5">
    <source>
        <dbReference type="EMBL" id="MFC4600983.1"/>
    </source>
</evidence>
<dbReference type="SUPFAM" id="SSF55874">
    <property type="entry name" value="ATPase domain of HSP90 chaperone/DNA topoisomerase II/histidine kinase"/>
    <property type="match status" value="1"/>
</dbReference>
<keyword evidence="2" id="KW-0812">Transmembrane</keyword>
<comment type="caution">
    <text evidence="5">The sequence shown here is derived from an EMBL/GenBank/DDBJ whole genome shotgun (WGS) entry which is preliminary data.</text>
</comment>
<keyword evidence="2" id="KW-0472">Membrane</keyword>
<name>A0ABV9FIX5_9BACL</name>
<keyword evidence="6" id="KW-1185">Reference proteome</keyword>
<dbReference type="InterPro" id="IPR036890">
    <property type="entry name" value="HATPase_C_sf"/>
</dbReference>
<protein>
    <submittedName>
        <fullName evidence="5">Sensor histidine kinase</fullName>
        <ecNumber evidence="5">2.7.13.3</ecNumber>
    </submittedName>
</protein>
<reference evidence="6" key="1">
    <citation type="journal article" date="2019" name="Int. J. Syst. Evol. Microbiol.">
        <title>The Global Catalogue of Microorganisms (GCM) 10K type strain sequencing project: providing services to taxonomists for standard genome sequencing and annotation.</title>
        <authorList>
            <consortium name="The Broad Institute Genomics Platform"/>
            <consortium name="The Broad Institute Genome Sequencing Center for Infectious Disease"/>
            <person name="Wu L."/>
            <person name="Ma J."/>
        </authorList>
    </citation>
    <scope>NUCLEOTIDE SEQUENCE [LARGE SCALE GENOMIC DNA]</scope>
    <source>
        <strain evidence="6">CCUG 49571</strain>
    </source>
</reference>
<organism evidence="5 6">
    <name type="scientific">Cohnella hongkongensis</name>
    <dbReference type="NCBI Taxonomy" id="178337"/>
    <lineage>
        <taxon>Bacteria</taxon>
        <taxon>Bacillati</taxon>
        <taxon>Bacillota</taxon>
        <taxon>Bacilli</taxon>
        <taxon>Bacillales</taxon>
        <taxon>Paenibacillaceae</taxon>
        <taxon>Cohnella</taxon>
    </lineage>
</organism>
<evidence type="ECO:0000256" key="1">
    <source>
        <dbReference type="SAM" id="MobiDB-lite"/>
    </source>
</evidence>
<dbReference type="InterPro" id="IPR050640">
    <property type="entry name" value="Bact_2-comp_sensor_kinase"/>
</dbReference>
<dbReference type="PANTHER" id="PTHR34220">
    <property type="entry name" value="SENSOR HISTIDINE KINASE YPDA"/>
    <property type="match status" value="1"/>
</dbReference>
<dbReference type="Gene3D" id="3.30.565.10">
    <property type="entry name" value="Histidine kinase-like ATPase, C-terminal domain"/>
    <property type="match status" value="1"/>
</dbReference>
<dbReference type="GO" id="GO:0004673">
    <property type="term" value="F:protein histidine kinase activity"/>
    <property type="evidence" value="ECO:0007669"/>
    <property type="project" value="UniProtKB-EC"/>
</dbReference>
<dbReference type="Gene3D" id="6.10.340.10">
    <property type="match status" value="1"/>
</dbReference>
<dbReference type="RefSeq" id="WP_378100567.1">
    <property type="nucleotide sequence ID" value="NZ_JBHSEP010000021.1"/>
</dbReference>
<evidence type="ECO:0000256" key="2">
    <source>
        <dbReference type="SAM" id="Phobius"/>
    </source>
</evidence>
<proteinExistence type="predicted"/>
<dbReference type="EMBL" id="JBHSEP010000021">
    <property type="protein sequence ID" value="MFC4600983.1"/>
    <property type="molecule type" value="Genomic_DNA"/>
</dbReference>
<evidence type="ECO:0000313" key="6">
    <source>
        <dbReference type="Proteomes" id="UP001596028"/>
    </source>
</evidence>
<feature type="transmembrane region" description="Helical" evidence="2">
    <location>
        <begin position="7"/>
        <end position="31"/>
    </location>
</feature>
<evidence type="ECO:0000259" key="3">
    <source>
        <dbReference type="Pfam" id="PF02518"/>
    </source>
</evidence>
<dbReference type="Pfam" id="PF06580">
    <property type="entry name" value="His_kinase"/>
    <property type="match status" value="1"/>
</dbReference>
<dbReference type="Pfam" id="PF02518">
    <property type="entry name" value="HATPase_c"/>
    <property type="match status" value="1"/>
</dbReference>
<feature type="transmembrane region" description="Helical" evidence="2">
    <location>
        <begin position="341"/>
        <end position="364"/>
    </location>
</feature>
<keyword evidence="2" id="KW-1133">Transmembrane helix</keyword>